<evidence type="ECO:0000256" key="5">
    <source>
        <dbReference type="ARBA" id="ARBA00041214"/>
    </source>
</evidence>
<dbReference type="AlphaFoldDB" id="A0A1D1Y5S5"/>
<dbReference type="InterPro" id="IPR002671">
    <property type="entry name" value="Ribosomal_eL22"/>
</dbReference>
<accession>A0A1D1Y5S5</accession>
<proteinExistence type="inferred from homology"/>
<keyword evidence="2 7" id="KW-0689">Ribosomal protein</keyword>
<sequence>LSLGHFPHVSTLSKMPPAKKPAATKAAPAKAPAAAKATDAKKAEKPAAKAEKPAAKAEKPAAKPVKVEKPAAKADKPIKVEKPVAVKAEPKDAKPVEAKDTSAVKKASKVVKPKEPKKVPGGVKKPKAKKMVLKGKGQKKKKLALKFFLDCTNPVEDNIMDVTNFEKYLQEKIKVNGKLNNFGTAVTIERQKNKLCLSSTVPFSKRYLKYLTKRYLKKNNLRDWLRVIATTKDTYELRYFQINSQEDDDDEDNE</sequence>
<dbReference type="PANTHER" id="PTHR10064">
    <property type="entry name" value="60S RIBOSOMAL PROTEIN L22"/>
    <property type="match status" value="1"/>
</dbReference>
<protein>
    <recommendedName>
        <fullName evidence="4">Large ribosomal subunit protein eL22</fullName>
    </recommendedName>
    <alternativeName>
        <fullName evidence="5">60S ribosomal protein L22</fullName>
    </alternativeName>
</protein>
<keyword evidence="3" id="KW-0687">Ribonucleoprotein</keyword>
<evidence type="ECO:0000256" key="4">
    <source>
        <dbReference type="ARBA" id="ARBA00040613"/>
    </source>
</evidence>
<feature type="compositionally biased region" description="Basic and acidic residues" evidence="6">
    <location>
        <begin position="38"/>
        <end position="103"/>
    </location>
</feature>
<feature type="non-terminal residue" evidence="7">
    <location>
        <position position="1"/>
    </location>
</feature>
<feature type="compositionally biased region" description="Basic residues" evidence="6">
    <location>
        <begin position="124"/>
        <end position="135"/>
    </location>
</feature>
<dbReference type="FunFam" id="3.30.1360.210:FF:000001">
    <property type="entry name" value="60S ribosomal protein L22 1"/>
    <property type="match status" value="1"/>
</dbReference>
<dbReference type="GO" id="GO:0002181">
    <property type="term" value="P:cytoplasmic translation"/>
    <property type="evidence" value="ECO:0007669"/>
    <property type="project" value="TreeGrafter"/>
</dbReference>
<name>A0A1D1Y5S5_9ARAE</name>
<feature type="compositionally biased region" description="Low complexity" evidence="6">
    <location>
        <begin position="20"/>
        <end position="37"/>
    </location>
</feature>
<dbReference type="GO" id="GO:1990904">
    <property type="term" value="C:ribonucleoprotein complex"/>
    <property type="evidence" value="ECO:0007669"/>
    <property type="project" value="UniProtKB-KW"/>
</dbReference>
<reference evidence="7" key="1">
    <citation type="submission" date="2015-07" db="EMBL/GenBank/DDBJ databases">
        <title>Transcriptome Assembly of Anthurium amnicola.</title>
        <authorList>
            <person name="Suzuki J."/>
        </authorList>
    </citation>
    <scope>NUCLEOTIDE SEQUENCE</scope>
</reference>
<dbReference type="GO" id="GO:0003735">
    <property type="term" value="F:structural constituent of ribosome"/>
    <property type="evidence" value="ECO:0007669"/>
    <property type="project" value="InterPro"/>
</dbReference>
<evidence type="ECO:0000256" key="6">
    <source>
        <dbReference type="SAM" id="MobiDB-lite"/>
    </source>
</evidence>
<dbReference type="Gene3D" id="3.30.1360.210">
    <property type="match status" value="1"/>
</dbReference>
<gene>
    <name evidence="7" type="primary">RpL22</name>
    <name evidence="7" type="ORF">g.159523</name>
</gene>
<feature type="region of interest" description="Disordered" evidence="6">
    <location>
        <begin position="1"/>
        <end position="135"/>
    </location>
</feature>
<evidence type="ECO:0000256" key="2">
    <source>
        <dbReference type="ARBA" id="ARBA00022980"/>
    </source>
</evidence>
<dbReference type="InterPro" id="IPR038526">
    <property type="entry name" value="Ribosomal_eL22_sf"/>
</dbReference>
<dbReference type="GO" id="GO:0005737">
    <property type="term" value="C:cytoplasm"/>
    <property type="evidence" value="ECO:0007669"/>
    <property type="project" value="UniProtKB-ARBA"/>
</dbReference>
<dbReference type="GO" id="GO:0003723">
    <property type="term" value="F:RNA binding"/>
    <property type="evidence" value="ECO:0007669"/>
    <property type="project" value="TreeGrafter"/>
</dbReference>
<dbReference type="GO" id="GO:0005840">
    <property type="term" value="C:ribosome"/>
    <property type="evidence" value="ECO:0007669"/>
    <property type="project" value="UniProtKB-KW"/>
</dbReference>
<evidence type="ECO:0000313" key="7">
    <source>
        <dbReference type="EMBL" id="JAT49980.1"/>
    </source>
</evidence>
<organism evidence="7">
    <name type="scientific">Anthurium amnicola</name>
    <dbReference type="NCBI Taxonomy" id="1678845"/>
    <lineage>
        <taxon>Eukaryota</taxon>
        <taxon>Viridiplantae</taxon>
        <taxon>Streptophyta</taxon>
        <taxon>Embryophyta</taxon>
        <taxon>Tracheophyta</taxon>
        <taxon>Spermatophyta</taxon>
        <taxon>Magnoliopsida</taxon>
        <taxon>Liliopsida</taxon>
        <taxon>Araceae</taxon>
        <taxon>Pothoideae</taxon>
        <taxon>Potheae</taxon>
        <taxon>Anthurium</taxon>
    </lineage>
</organism>
<comment type="similarity">
    <text evidence="1">Belongs to the eukaryotic ribosomal protein eL22 family.</text>
</comment>
<evidence type="ECO:0000256" key="1">
    <source>
        <dbReference type="ARBA" id="ARBA00007817"/>
    </source>
</evidence>
<dbReference type="EMBL" id="GDJX01017956">
    <property type="protein sequence ID" value="JAT49980.1"/>
    <property type="molecule type" value="Transcribed_RNA"/>
</dbReference>
<dbReference type="PANTHER" id="PTHR10064:SF0">
    <property type="entry name" value="FI24544P1-RELATED"/>
    <property type="match status" value="1"/>
</dbReference>
<evidence type="ECO:0000256" key="3">
    <source>
        <dbReference type="ARBA" id="ARBA00023274"/>
    </source>
</evidence>
<dbReference type="Pfam" id="PF01776">
    <property type="entry name" value="Ribosomal_L22e"/>
    <property type="match status" value="1"/>
</dbReference>